<dbReference type="GO" id="GO:0003735">
    <property type="term" value="F:structural constituent of ribosome"/>
    <property type="evidence" value="ECO:0007669"/>
    <property type="project" value="InterPro"/>
</dbReference>
<evidence type="ECO:0000313" key="6">
    <source>
        <dbReference type="Proteomes" id="UP000215902"/>
    </source>
</evidence>
<accession>A0A267EB88</accession>
<evidence type="ECO:0000256" key="3">
    <source>
        <dbReference type="ARBA" id="ARBA00023274"/>
    </source>
</evidence>
<evidence type="ECO:0000256" key="2">
    <source>
        <dbReference type="ARBA" id="ARBA00022980"/>
    </source>
</evidence>
<reference evidence="5 6" key="1">
    <citation type="submission" date="2017-06" db="EMBL/GenBank/DDBJ databases">
        <title>A platform for efficient transgenesis in Macrostomum lignano, a flatworm model organism for stem cell research.</title>
        <authorList>
            <person name="Berezikov E."/>
        </authorList>
    </citation>
    <scope>NUCLEOTIDE SEQUENCE [LARGE SCALE GENOMIC DNA]</scope>
    <source>
        <strain evidence="5">DV1</strain>
        <tissue evidence="5">Whole organism</tissue>
    </source>
</reference>
<dbReference type="EMBL" id="NIVC01002405">
    <property type="protein sequence ID" value="PAA58147.1"/>
    <property type="molecule type" value="Genomic_DNA"/>
</dbReference>
<dbReference type="InterPro" id="IPR001648">
    <property type="entry name" value="Ribosomal_bS18"/>
</dbReference>
<evidence type="ECO:0000256" key="1">
    <source>
        <dbReference type="ARBA" id="ARBA00005589"/>
    </source>
</evidence>
<keyword evidence="2" id="KW-0689">Ribosomal protein</keyword>
<dbReference type="Gene3D" id="4.10.640.10">
    <property type="entry name" value="Ribosomal protein S18"/>
    <property type="match status" value="1"/>
</dbReference>
<evidence type="ECO:0000256" key="4">
    <source>
        <dbReference type="SAM" id="MobiDB-lite"/>
    </source>
</evidence>
<proteinExistence type="inferred from homology"/>
<dbReference type="PANTHER" id="PTHR13479">
    <property type="entry name" value="30S RIBOSOMAL PROTEIN S18"/>
    <property type="match status" value="1"/>
</dbReference>
<feature type="compositionally biased region" description="Low complexity" evidence="4">
    <location>
        <begin position="126"/>
        <end position="145"/>
    </location>
</feature>
<dbReference type="PANTHER" id="PTHR13479:SF40">
    <property type="entry name" value="SMALL RIBOSOMAL SUBUNIT PROTEIN BS18M"/>
    <property type="match status" value="1"/>
</dbReference>
<dbReference type="GO" id="GO:0070181">
    <property type="term" value="F:small ribosomal subunit rRNA binding"/>
    <property type="evidence" value="ECO:0007669"/>
    <property type="project" value="TreeGrafter"/>
</dbReference>
<dbReference type="GO" id="GO:0032543">
    <property type="term" value="P:mitochondrial translation"/>
    <property type="evidence" value="ECO:0007669"/>
    <property type="project" value="TreeGrafter"/>
</dbReference>
<comment type="similarity">
    <text evidence="1">Belongs to the bacterial ribosomal protein bS18 family.</text>
</comment>
<feature type="region of interest" description="Disordered" evidence="4">
    <location>
        <begin position="126"/>
        <end position="152"/>
    </location>
</feature>
<dbReference type="SUPFAM" id="SSF46911">
    <property type="entry name" value="Ribosomal protein S18"/>
    <property type="match status" value="1"/>
</dbReference>
<keyword evidence="6" id="KW-1185">Reference proteome</keyword>
<dbReference type="InterPro" id="IPR036870">
    <property type="entry name" value="Ribosomal_bS18_sf"/>
</dbReference>
<dbReference type="GO" id="GO:0005763">
    <property type="term" value="C:mitochondrial small ribosomal subunit"/>
    <property type="evidence" value="ECO:0007669"/>
    <property type="project" value="TreeGrafter"/>
</dbReference>
<name>A0A267EB88_9PLAT</name>
<comment type="caution">
    <text evidence="5">The sequence shown here is derived from an EMBL/GenBank/DDBJ whole genome shotgun (WGS) entry which is preliminary data.</text>
</comment>
<dbReference type="Pfam" id="PF01084">
    <property type="entry name" value="Ribosomal_S18"/>
    <property type="match status" value="1"/>
</dbReference>
<keyword evidence="3" id="KW-0687">Ribonucleoprotein</keyword>
<evidence type="ECO:0000313" key="5">
    <source>
        <dbReference type="EMBL" id="PAA58147.1"/>
    </source>
</evidence>
<protein>
    <recommendedName>
        <fullName evidence="7">28S ribosomal protein S18c, mitochondrial</fullName>
    </recommendedName>
</protein>
<dbReference type="STRING" id="282301.A0A267EB88"/>
<evidence type="ECO:0008006" key="7">
    <source>
        <dbReference type="Google" id="ProtNLM"/>
    </source>
</evidence>
<organism evidence="5 6">
    <name type="scientific">Macrostomum lignano</name>
    <dbReference type="NCBI Taxonomy" id="282301"/>
    <lineage>
        <taxon>Eukaryota</taxon>
        <taxon>Metazoa</taxon>
        <taxon>Spiralia</taxon>
        <taxon>Lophotrochozoa</taxon>
        <taxon>Platyhelminthes</taxon>
        <taxon>Rhabditophora</taxon>
        <taxon>Macrostomorpha</taxon>
        <taxon>Macrostomida</taxon>
        <taxon>Macrostomidae</taxon>
        <taxon>Macrostomum</taxon>
    </lineage>
</organism>
<dbReference type="AlphaFoldDB" id="A0A267EB88"/>
<gene>
    <name evidence="5" type="ORF">BOX15_Mlig024874g1</name>
</gene>
<dbReference type="Proteomes" id="UP000215902">
    <property type="component" value="Unassembled WGS sequence"/>
</dbReference>
<dbReference type="OrthoDB" id="10066799at2759"/>
<sequence>MLRCRLVLTAVGRGKLGLSTGAAPAGQTDPDMPLADMPDPYKKPIKKCVLCRQDVPLDYKNARLLSQFVSPYTGRIYGRHITGLCQPMQERVAELVKKSQKFGYMSQNIKETFFLSDPALFRNPLSGPSVAAPASKSSKPSTSSTESEKDGN</sequence>